<geneLocation type="plasmid" evidence="1 2">
    <name>unnamed</name>
</geneLocation>
<dbReference type="EMBL" id="CP033067">
    <property type="protein sequence ID" value="AYM89059.1"/>
    <property type="molecule type" value="Genomic_DNA"/>
</dbReference>
<accession>A0AAD0U2Z4</accession>
<dbReference type="RefSeq" id="WP_121638733.1">
    <property type="nucleotide sequence ID" value="NZ_CP033067.1"/>
</dbReference>
<keyword evidence="1" id="KW-0614">Plasmid</keyword>
<dbReference type="Proteomes" id="UP000279995">
    <property type="component" value="Plasmid unnamed"/>
</dbReference>
<proteinExistence type="predicted"/>
<name>A0AAD0U2Z4_9GAMM</name>
<organism evidence="1 2">
    <name type="scientific">Pseudoalteromonas agarivorans</name>
    <dbReference type="NCBI Taxonomy" id="176102"/>
    <lineage>
        <taxon>Bacteria</taxon>
        <taxon>Pseudomonadati</taxon>
        <taxon>Pseudomonadota</taxon>
        <taxon>Gammaproteobacteria</taxon>
        <taxon>Alteromonadales</taxon>
        <taxon>Pseudoalteromonadaceae</taxon>
        <taxon>Pseudoalteromonas</taxon>
    </lineage>
</organism>
<gene>
    <name evidence="1" type="ORF">D9T18_20430</name>
</gene>
<sequence>MSINQLTITPKKLISINELAKEAGFNYSVLISEKLLNKITKPGYENLNVFLKVCAKQLKISLTDSKNWKKTRLFYPMECFNGSLNPEEVVITTQNGDVAIAFAFENAEVFSTPL</sequence>
<dbReference type="GeneID" id="39469326"/>
<reference evidence="1 2" key="1">
    <citation type="submission" date="2018-10" db="EMBL/GenBank/DDBJ databases">
        <title>Complete Genome Sequence and Transcriptomic Profiles of a Marine Bacterium, Pseudoalteromonas agarivorans Hao 2018.</title>
        <authorList>
            <person name="Hao L."/>
        </authorList>
    </citation>
    <scope>NUCLEOTIDE SEQUENCE [LARGE SCALE GENOMIC DNA]</scope>
    <source>
        <strain evidence="1 2">Hao 2018</strain>
        <plasmid evidence="1 2">unnamed</plasmid>
    </source>
</reference>
<evidence type="ECO:0000313" key="1">
    <source>
        <dbReference type="EMBL" id="AYM89059.1"/>
    </source>
</evidence>
<protein>
    <submittedName>
        <fullName evidence="1">Uncharacterized protein</fullName>
    </submittedName>
</protein>
<dbReference type="AlphaFoldDB" id="A0AAD0U2Z4"/>
<evidence type="ECO:0000313" key="2">
    <source>
        <dbReference type="Proteomes" id="UP000279995"/>
    </source>
</evidence>